<evidence type="ECO:0000313" key="10">
    <source>
        <dbReference type="EMBL" id="EON99632.1"/>
    </source>
</evidence>
<evidence type="ECO:0000256" key="7">
    <source>
        <dbReference type="SAM" id="MobiDB-lite"/>
    </source>
</evidence>
<dbReference type="Pfam" id="PF04193">
    <property type="entry name" value="PQ-loop"/>
    <property type="match status" value="2"/>
</dbReference>
<feature type="transmembrane region" description="Helical" evidence="8">
    <location>
        <begin position="637"/>
        <end position="656"/>
    </location>
</feature>
<dbReference type="FunFam" id="1.20.1280.290:FF:000009">
    <property type="entry name" value="PQ loop repeat family protein"/>
    <property type="match status" value="1"/>
</dbReference>
<sequence length="747" mass="83690">MVLQFLTDKKAKRHTLAGYAVVCKEWQAVVEQATFKSLQITSHCVSQFGNTVRGERRRWLKQVSLSIKLPTYPQKLSRTAETEAEQSHNNMVFTSTISGLFDVLGQWAMDQVAPGGLELELSARSPSDRKKLFGENGLDAATGDTRYFDSDLHFDFVEGAEYAGTFGLPSVEVVTWCSITRRNFRNFSPQALLTIFSSLPNLSRITYEPFHQVDPPAQADVDTASAFFILFWPATLKSVSLYEHDDAFEYEDLYEDDEVTRIKYRKPLAGNIAKLSRRLEELNVANLCDARHIFEPFFEPQKGLTLPFWKDLRKMTLTAGVIAPSEEWDDTNELLQAAGNAARRMPVLRLMELYQAGGHFAGVFRYRVTEESTTLSWQSTWEFKVSHDVKETWKDVCRQHTSRELDIASEELIENYRGWPRFICATMRPPSTNEALSGVFGSISLTAWICLLLPQLITNYKAKSADGLSMAFLFVWLLGDVANLSGALATHLAPTAVALAIYFCIADLVLISQCLYYNTLNARRASRRRRLSSAAIDATEAAEDEPLLNRRRSSSIGLPGSHRRHSQRRQSSNLEPIRRIITGEDETPDSNPWLHNALSLIAVYGVGVAGWFVSYKMGAWESAPDVPDPEEPGAQKTVAIVGLTLGYLSAVCYLFARIPQIIKNYREKSCEGLALLFFLLSLTGNFTYGASLVAYSQEGSYLIKALPWLLGSLGTIVEDCVIFVQFRLYTPKKEPKTLSNGDANGDA</sequence>
<evidence type="ECO:0000313" key="11">
    <source>
        <dbReference type="Proteomes" id="UP000014074"/>
    </source>
</evidence>
<evidence type="ECO:0000256" key="5">
    <source>
        <dbReference type="ARBA" id="ARBA00038039"/>
    </source>
</evidence>
<dbReference type="EMBL" id="KB933141">
    <property type="protein sequence ID" value="EON99632.1"/>
    <property type="molecule type" value="Genomic_DNA"/>
</dbReference>
<proteinExistence type="inferred from homology"/>
<dbReference type="HOGENOM" id="CLU_372208_0_0_1"/>
<dbReference type="InterPro" id="IPR006603">
    <property type="entry name" value="PQ-loop_rpt"/>
</dbReference>
<dbReference type="AlphaFoldDB" id="R8BK94"/>
<dbReference type="InterPro" id="IPR046676">
    <property type="entry name" value="DUF6546"/>
</dbReference>
<keyword evidence="11" id="KW-1185">Reference proteome</keyword>
<evidence type="ECO:0000256" key="8">
    <source>
        <dbReference type="SAM" id="Phobius"/>
    </source>
</evidence>
<keyword evidence="4 8" id="KW-0472">Membrane</keyword>
<dbReference type="PANTHER" id="PTHR16201">
    <property type="entry name" value="SEVEN TRANSMEMBRANE PROTEIN 1-RELATED"/>
    <property type="match status" value="1"/>
</dbReference>
<accession>R8BK94</accession>
<dbReference type="InterPro" id="IPR051415">
    <property type="entry name" value="LAAT-1"/>
</dbReference>
<feature type="region of interest" description="Disordered" evidence="7">
    <location>
        <begin position="552"/>
        <end position="572"/>
    </location>
</feature>
<feature type="domain" description="DUF6546" evidence="9">
    <location>
        <begin position="233"/>
        <end position="412"/>
    </location>
</feature>
<dbReference type="KEGG" id="tmn:UCRPA7_4856"/>
<keyword evidence="2 8" id="KW-0812">Transmembrane</keyword>
<dbReference type="SMART" id="SM00679">
    <property type="entry name" value="CTNS"/>
    <property type="match status" value="2"/>
</dbReference>
<feature type="transmembrane region" description="Helical" evidence="8">
    <location>
        <begin position="597"/>
        <end position="617"/>
    </location>
</feature>
<comment type="similarity">
    <text evidence="5">Belongs to the laat-1 family.</text>
</comment>
<dbReference type="GO" id="GO:0015174">
    <property type="term" value="F:basic amino acid transmembrane transporter activity"/>
    <property type="evidence" value="ECO:0007669"/>
    <property type="project" value="UniProtKB-ARBA"/>
</dbReference>
<dbReference type="FunFam" id="1.20.1280.290:FF:000012">
    <property type="entry name" value="Vacuolar membrane PQ loop repeat protein"/>
    <property type="match status" value="1"/>
</dbReference>
<dbReference type="OrthoDB" id="8048523at2759"/>
<evidence type="ECO:0000256" key="1">
    <source>
        <dbReference type="ARBA" id="ARBA00004141"/>
    </source>
</evidence>
<dbReference type="Gene3D" id="1.20.1280.290">
    <property type="match status" value="2"/>
</dbReference>
<organism evidence="10 11">
    <name type="scientific">Phaeoacremonium minimum (strain UCR-PA7)</name>
    <name type="common">Esca disease fungus</name>
    <name type="synonym">Togninia minima</name>
    <dbReference type="NCBI Taxonomy" id="1286976"/>
    <lineage>
        <taxon>Eukaryota</taxon>
        <taxon>Fungi</taxon>
        <taxon>Dikarya</taxon>
        <taxon>Ascomycota</taxon>
        <taxon>Pezizomycotina</taxon>
        <taxon>Sordariomycetes</taxon>
        <taxon>Sordariomycetidae</taxon>
        <taxon>Togniniales</taxon>
        <taxon>Togniniaceae</taxon>
        <taxon>Phaeoacremonium</taxon>
    </lineage>
</organism>
<dbReference type="Pfam" id="PF20183">
    <property type="entry name" value="DUF6546"/>
    <property type="match status" value="1"/>
</dbReference>
<dbReference type="GO" id="GO:0098852">
    <property type="term" value="C:lytic vacuole membrane"/>
    <property type="evidence" value="ECO:0007669"/>
    <property type="project" value="UniProtKB-ARBA"/>
</dbReference>
<feature type="transmembrane region" description="Helical" evidence="8">
    <location>
        <begin position="708"/>
        <end position="729"/>
    </location>
</feature>
<feature type="transmembrane region" description="Helical" evidence="8">
    <location>
        <begin position="470"/>
        <end position="493"/>
    </location>
</feature>
<feature type="transmembrane region" description="Helical" evidence="8">
    <location>
        <begin position="676"/>
        <end position="696"/>
    </location>
</feature>
<reference evidence="11" key="1">
    <citation type="journal article" date="2013" name="Genome Announc.">
        <title>Draft genome sequence of the ascomycete Phaeoacremonium aleophilum strain UCR-PA7, a causal agent of the esca disease complex in grapevines.</title>
        <authorList>
            <person name="Blanco-Ulate B."/>
            <person name="Rolshausen P."/>
            <person name="Cantu D."/>
        </authorList>
    </citation>
    <scope>NUCLEOTIDE SEQUENCE [LARGE SCALE GENOMIC DNA]</scope>
    <source>
        <strain evidence="11">UCR-PA7</strain>
    </source>
</reference>
<dbReference type="GO" id="GO:0034486">
    <property type="term" value="P:vacuolar transmembrane transport"/>
    <property type="evidence" value="ECO:0007669"/>
    <property type="project" value="UniProtKB-ARBA"/>
</dbReference>
<dbReference type="RefSeq" id="XP_007915598.1">
    <property type="nucleotide sequence ID" value="XM_007917407.1"/>
</dbReference>
<dbReference type="PANTHER" id="PTHR16201:SF44">
    <property type="entry name" value="SEVEN TRANSMEMBRANE PROTEIN 1"/>
    <property type="match status" value="1"/>
</dbReference>
<feature type="transmembrane region" description="Helical" evidence="8">
    <location>
        <begin position="435"/>
        <end position="458"/>
    </location>
</feature>
<keyword evidence="3 8" id="KW-1133">Transmembrane helix</keyword>
<feature type="transmembrane region" description="Helical" evidence="8">
    <location>
        <begin position="499"/>
        <end position="520"/>
    </location>
</feature>
<dbReference type="Proteomes" id="UP000014074">
    <property type="component" value="Unassembled WGS sequence"/>
</dbReference>
<dbReference type="GeneID" id="19325350"/>
<evidence type="ECO:0000256" key="6">
    <source>
        <dbReference type="ARBA" id="ARBA00050768"/>
    </source>
</evidence>
<protein>
    <submittedName>
        <fullName evidence="10">Putative vacuolar membrane pq loop repeat protein</fullName>
    </submittedName>
</protein>
<dbReference type="eggNOG" id="KOG2913">
    <property type="taxonomic scope" value="Eukaryota"/>
</dbReference>
<evidence type="ECO:0000256" key="4">
    <source>
        <dbReference type="ARBA" id="ARBA00023136"/>
    </source>
</evidence>
<comment type="subcellular location">
    <subcellularLocation>
        <location evidence="1">Membrane</location>
        <topology evidence="1">Multi-pass membrane protein</topology>
    </subcellularLocation>
</comment>
<gene>
    <name evidence="10" type="ORF">UCRPA7_4856</name>
</gene>
<evidence type="ECO:0000256" key="2">
    <source>
        <dbReference type="ARBA" id="ARBA00022692"/>
    </source>
</evidence>
<evidence type="ECO:0000259" key="9">
    <source>
        <dbReference type="Pfam" id="PF20183"/>
    </source>
</evidence>
<name>R8BK94_PHAM7</name>
<evidence type="ECO:0000256" key="3">
    <source>
        <dbReference type="ARBA" id="ARBA00022989"/>
    </source>
</evidence>
<comment type="catalytic activity">
    <reaction evidence="6">
        <text>L-histidine(out) + L-arginine(in) = L-histidine(in) + L-arginine(out)</text>
        <dbReference type="Rhea" id="RHEA:71063"/>
        <dbReference type="ChEBI" id="CHEBI:32682"/>
        <dbReference type="ChEBI" id="CHEBI:57595"/>
    </reaction>
</comment>